<dbReference type="SUPFAM" id="SSF158560">
    <property type="entry name" value="BH3980-like"/>
    <property type="match status" value="1"/>
</dbReference>
<dbReference type="OrthoDB" id="2087617at2"/>
<accession>A0A514Z5Z6</accession>
<dbReference type="RefSeq" id="WP_142765657.1">
    <property type="nucleotide sequence ID" value="NZ_CP041356.1"/>
</dbReference>
<sequence length="116" mass="13785">MTENRTLIDRMLGLEEKREWRKFEKRAKALGDDYYADYNAMKKYIWVSGVEKWKDFKFIFDHILDLLEEAAADGRKVTAITGPDVATFLDEMVEHKGWEDKQKNKLNKIMHEQSIL</sequence>
<dbReference type="Pfam" id="PF06304">
    <property type="entry name" value="DUF1048"/>
    <property type="match status" value="1"/>
</dbReference>
<dbReference type="Gene3D" id="1.10.1900.10">
    <property type="entry name" value="c-terminal domain of poly(a) binding protein"/>
    <property type="match status" value="1"/>
</dbReference>
<evidence type="ECO:0000313" key="1">
    <source>
        <dbReference type="EMBL" id="QDK69996.1"/>
    </source>
</evidence>
<gene>
    <name evidence="1" type="ORF">FLP15_00910</name>
</gene>
<name>A0A514Z5Z6_9LACT</name>
<protein>
    <submittedName>
        <fullName evidence="1">DUF1048 domain-containing protein</fullName>
    </submittedName>
</protein>
<dbReference type="Proteomes" id="UP000315128">
    <property type="component" value="Chromosome"/>
</dbReference>
<organism evidence="1 2">
    <name type="scientific">Lactococcus protaetiae</name>
    <dbReference type="NCBI Taxonomy" id="2592653"/>
    <lineage>
        <taxon>Bacteria</taxon>
        <taxon>Bacillati</taxon>
        <taxon>Bacillota</taxon>
        <taxon>Bacilli</taxon>
        <taxon>Lactobacillales</taxon>
        <taxon>Streptococcaceae</taxon>
        <taxon>Lactococcus</taxon>
    </lineage>
</organism>
<reference evidence="1 2" key="1">
    <citation type="submission" date="2019-07" db="EMBL/GenBank/DDBJ databases">
        <title>Genome sequencing of KACC 19320.</title>
        <authorList>
            <person name="Heo J."/>
            <person name="Kim S.-J."/>
            <person name="Kim J.-S."/>
            <person name="Hong S.-B."/>
            <person name="Kwon S.-W."/>
        </authorList>
    </citation>
    <scope>NUCLEOTIDE SEQUENCE [LARGE SCALE GENOMIC DNA]</scope>
    <source>
        <strain evidence="1 2">KACC 19320</strain>
    </source>
</reference>
<dbReference type="KEGG" id="lack:FLP15_00910"/>
<dbReference type="AlphaFoldDB" id="A0A514Z5Z6"/>
<dbReference type="InterPro" id="IPR008316">
    <property type="entry name" value="UCP029876"/>
</dbReference>
<keyword evidence="2" id="KW-1185">Reference proteome</keyword>
<proteinExistence type="predicted"/>
<dbReference type="EMBL" id="CP041356">
    <property type="protein sequence ID" value="QDK69996.1"/>
    <property type="molecule type" value="Genomic_DNA"/>
</dbReference>
<evidence type="ECO:0000313" key="2">
    <source>
        <dbReference type="Proteomes" id="UP000315128"/>
    </source>
</evidence>